<comment type="caution">
    <text evidence="2">The sequence shown here is derived from an EMBL/GenBank/DDBJ whole genome shotgun (WGS) entry which is preliminary data.</text>
</comment>
<dbReference type="PANTHER" id="PTHR43760">
    <property type="entry name" value="ENDORIBONUCLEASE-RELATED"/>
    <property type="match status" value="1"/>
</dbReference>
<dbReference type="SUPFAM" id="SSF55298">
    <property type="entry name" value="YjgF-like"/>
    <property type="match status" value="1"/>
</dbReference>
<protein>
    <submittedName>
        <fullName evidence="2">RidA family protein</fullName>
    </submittedName>
</protein>
<sequence>MTHRIEQRLQALNLTLPQVPVHAASDAAWKCCAGWLVVGGQLPMANGRVITGRIGDDCDLQAGATAARQGALAVLAQIRQALMGDWSRFDQLARITVQVNAAPGSCDPDPIAKAASEVFLAVLGDCGTHARTVFAVNALPRGALVQIDAVARITPQGQPIGLFP</sequence>
<feature type="domain" description="Endoribonuclease L-PSP/chorismate mutase-like" evidence="1">
    <location>
        <begin position="6"/>
        <end position="147"/>
    </location>
</feature>
<keyword evidence="3" id="KW-1185">Reference proteome</keyword>
<dbReference type="EMBL" id="WHUT02000010">
    <property type="protein sequence ID" value="NUB45925.1"/>
    <property type="molecule type" value="Genomic_DNA"/>
</dbReference>
<name>A0A8X8H2I9_9RHOB</name>
<dbReference type="InterPro" id="IPR035959">
    <property type="entry name" value="RutC-like_sf"/>
</dbReference>
<accession>A0A8X8H2I9</accession>
<dbReference type="RefSeq" id="WP_152827979.1">
    <property type="nucleotide sequence ID" value="NZ_WHUT02000010.1"/>
</dbReference>
<dbReference type="Proteomes" id="UP000484076">
    <property type="component" value="Unassembled WGS sequence"/>
</dbReference>
<dbReference type="Gene3D" id="3.30.1330.40">
    <property type="entry name" value="RutC-like"/>
    <property type="match status" value="1"/>
</dbReference>
<organism evidence="2 3">
    <name type="scientific">Fertoeibacter niger</name>
    <dbReference type="NCBI Taxonomy" id="2656921"/>
    <lineage>
        <taxon>Bacteria</taxon>
        <taxon>Pseudomonadati</taxon>
        <taxon>Pseudomonadota</taxon>
        <taxon>Alphaproteobacteria</taxon>
        <taxon>Rhodobacterales</taxon>
        <taxon>Paracoccaceae</taxon>
        <taxon>Fertoeibacter</taxon>
    </lineage>
</organism>
<evidence type="ECO:0000313" key="3">
    <source>
        <dbReference type="Proteomes" id="UP000484076"/>
    </source>
</evidence>
<reference evidence="2" key="1">
    <citation type="submission" date="2020-05" db="EMBL/GenBank/DDBJ databases">
        <title>Fertoebacter nigrum gen. nov., sp. nov., a new member of the family Rhodobacteraceae.</title>
        <authorList>
            <person name="Szuroczki S."/>
            <person name="Abbaszade G."/>
            <person name="Buni D."/>
            <person name="Schumann P."/>
            <person name="Toth E."/>
        </authorList>
    </citation>
    <scope>NUCLEOTIDE SEQUENCE</scope>
    <source>
        <strain evidence="2">RG-N-1a</strain>
    </source>
</reference>
<evidence type="ECO:0000259" key="1">
    <source>
        <dbReference type="Pfam" id="PF14588"/>
    </source>
</evidence>
<evidence type="ECO:0000313" key="2">
    <source>
        <dbReference type="EMBL" id="NUB45925.1"/>
    </source>
</evidence>
<dbReference type="PANTHER" id="PTHR43760:SF1">
    <property type="entry name" value="ENDORIBONUCLEASE L-PSP_CHORISMATE MUTASE-LIKE DOMAIN-CONTAINING PROTEIN"/>
    <property type="match status" value="1"/>
</dbReference>
<proteinExistence type="predicted"/>
<dbReference type="Pfam" id="PF14588">
    <property type="entry name" value="YjgF_endoribonc"/>
    <property type="match status" value="1"/>
</dbReference>
<gene>
    <name evidence="2" type="ORF">GEU84_016125</name>
</gene>
<dbReference type="InterPro" id="IPR013813">
    <property type="entry name" value="Endoribo_LPSP/chorism_mut-like"/>
</dbReference>
<dbReference type="CDD" id="cd02199">
    <property type="entry name" value="YjgF_YER057c_UK114_like_1"/>
    <property type="match status" value="1"/>
</dbReference>
<dbReference type="AlphaFoldDB" id="A0A8X8H2I9"/>